<dbReference type="AlphaFoldDB" id="A0A2J6TUC1"/>
<organism evidence="1 2">
    <name type="scientific">Hyaloscypha bicolor E</name>
    <dbReference type="NCBI Taxonomy" id="1095630"/>
    <lineage>
        <taxon>Eukaryota</taxon>
        <taxon>Fungi</taxon>
        <taxon>Dikarya</taxon>
        <taxon>Ascomycota</taxon>
        <taxon>Pezizomycotina</taxon>
        <taxon>Leotiomycetes</taxon>
        <taxon>Helotiales</taxon>
        <taxon>Hyaloscyphaceae</taxon>
        <taxon>Hyaloscypha</taxon>
        <taxon>Hyaloscypha bicolor</taxon>
    </lineage>
</organism>
<dbReference type="GeneID" id="36581777"/>
<dbReference type="RefSeq" id="XP_024743538.1">
    <property type="nucleotide sequence ID" value="XM_024873697.1"/>
</dbReference>
<reference evidence="1 2" key="1">
    <citation type="submission" date="2016-04" db="EMBL/GenBank/DDBJ databases">
        <title>A degradative enzymes factory behind the ericoid mycorrhizal symbiosis.</title>
        <authorList>
            <consortium name="DOE Joint Genome Institute"/>
            <person name="Martino E."/>
            <person name="Morin E."/>
            <person name="Grelet G."/>
            <person name="Kuo A."/>
            <person name="Kohler A."/>
            <person name="Daghino S."/>
            <person name="Barry K."/>
            <person name="Choi C."/>
            <person name="Cichocki N."/>
            <person name="Clum A."/>
            <person name="Copeland A."/>
            <person name="Hainaut M."/>
            <person name="Haridas S."/>
            <person name="Labutti K."/>
            <person name="Lindquist E."/>
            <person name="Lipzen A."/>
            <person name="Khouja H.-R."/>
            <person name="Murat C."/>
            <person name="Ohm R."/>
            <person name="Olson A."/>
            <person name="Spatafora J."/>
            <person name="Veneault-Fourrey C."/>
            <person name="Henrissat B."/>
            <person name="Grigoriev I."/>
            <person name="Martin F."/>
            <person name="Perotto S."/>
        </authorList>
    </citation>
    <scope>NUCLEOTIDE SEQUENCE [LARGE SCALE GENOMIC DNA]</scope>
    <source>
        <strain evidence="1 2">E</strain>
    </source>
</reference>
<keyword evidence="2" id="KW-1185">Reference proteome</keyword>
<name>A0A2J6TUC1_9HELO</name>
<protein>
    <submittedName>
        <fullName evidence="1">Uncharacterized protein</fullName>
    </submittedName>
</protein>
<feature type="non-terminal residue" evidence="1">
    <location>
        <position position="1"/>
    </location>
</feature>
<evidence type="ECO:0000313" key="1">
    <source>
        <dbReference type="EMBL" id="PMD66634.1"/>
    </source>
</evidence>
<sequence length="149" mass="16828">VFIHSLNRDLFKTRTAGDMCWARDLLKVDIPNARILTFGCGAQVVHFWNQPSQTRIAFLGTPHAGSPLAAWLETGRIFLEYDGLASNKELARNLDINSEIPVSLGRDFPTFLASRFRDGEEIKIMCFFEGMEIKGARKASDMRSTWSQC</sequence>
<dbReference type="EMBL" id="KZ613743">
    <property type="protein sequence ID" value="PMD66634.1"/>
    <property type="molecule type" value="Genomic_DNA"/>
</dbReference>
<proteinExistence type="predicted"/>
<gene>
    <name evidence="1" type="ORF">K444DRAFT_516617</name>
</gene>
<evidence type="ECO:0000313" key="2">
    <source>
        <dbReference type="Proteomes" id="UP000235371"/>
    </source>
</evidence>
<dbReference type="InParanoid" id="A0A2J6TUC1"/>
<accession>A0A2J6TUC1</accession>
<dbReference type="Proteomes" id="UP000235371">
    <property type="component" value="Unassembled WGS sequence"/>
</dbReference>